<feature type="chain" id="PRO_5045904572" evidence="1">
    <location>
        <begin position="24"/>
        <end position="220"/>
    </location>
</feature>
<proteinExistence type="predicted"/>
<evidence type="ECO:0000313" key="3">
    <source>
        <dbReference type="Proteomes" id="UP000694888"/>
    </source>
</evidence>
<dbReference type="InterPro" id="IPR042089">
    <property type="entry name" value="Peptidase_M13_dom_2"/>
</dbReference>
<protein>
    <submittedName>
        <fullName evidence="4">Membrane metallo-endopeptidase-like 1</fullName>
    </submittedName>
</protein>
<dbReference type="PANTHER" id="PTHR11733">
    <property type="entry name" value="ZINC METALLOPROTEASE FAMILY M13 NEPRILYSIN-RELATED"/>
    <property type="match status" value="1"/>
</dbReference>
<dbReference type="GeneID" id="101850816"/>
<organism evidence="3 4">
    <name type="scientific">Aplysia californica</name>
    <name type="common">California sea hare</name>
    <dbReference type="NCBI Taxonomy" id="6500"/>
    <lineage>
        <taxon>Eukaryota</taxon>
        <taxon>Metazoa</taxon>
        <taxon>Spiralia</taxon>
        <taxon>Lophotrochozoa</taxon>
        <taxon>Mollusca</taxon>
        <taxon>Gastropoda</taxon>
        <taxon>Heterobranchia</taxon>
        <taxon>Euthyneura</taxon>
        <taxon>Tectipleura</taxon>
        <taxon>Aplysiida</taxon>
        <taxon>Aplysioidea</taxon>
        <taxon>Aplysiidae</taxon>
        <taxon>Aplysia</taxon>
    </lineage>
</organism>
<evidence type="ECO:0000259" key="2">
    <source>
        <dbReference type="Pfam" id="PF05649"/>
    </source>
</evidence>
<dbReference type="SUPFAM" id="SSF55486">
    <property type="entry name" value="Metalloproteases ('zincins'), catalytic domain"/>
    <property type="match status" value="1"/>
</dbReference>
<dbReference type="Gene3D" id="3.40.390.10">
    <property type="entry name" value="Collagenase (Catalytic Domain)"/>
    <property type="match status" value="1"/>
</dbReference>
<gene>
    <name evidence="4" type="primary">LOC101850816</name>
</gene>
<dbReference type="PANTHER" id="PTHR11733:SF208">
    <property type="entry name" value="PEPTIDASE M13 C-TERMINAL DOMAIN-CONTAINING PROTEIN"/>
    <property type="match status" value="1"/>
</dbReference>
<dbReference type="InterPro" id="IPR024079">
    <property type="entry name" value="MetalloPept_cat_dom_sf"/>
</dbReference>
<keyword evidence="1" id="KW-0732">Signal</keyword>
<dbReference type="InterPro" id="IPR000718">
    <property type="entry name" value="Peptidase_M13"/>
</dbReference>
<dbReference type="Gene3D" id="1.10.1380.10">
    <property type="entry name" value="Neutral endopeptidase , domain2"/>
    <property type="match status" value="1"/>
</dbReference>
<dbReference type="RefSeq" id="XP_012939980.1">
    <property type="nucleotide sequence ID" value="XM_013084526.2"/>
</dbReference>
<feature type="signal peptide" evidence="1">
    <location>
        <begin position="1"/>
        <end position="23"/>
    </location>
</feature>
<dbReference type="InterPro" id="IPR008753">
    <property type="entry name" value="Peptidase_M13_N"/>
</dbReference>
<keyword evidence="3" id="KW-1185">Reference proteome</keyword>
<dbReference type="PROSITE" id="PS51885">
    <property type="entry name" value="NEPRILYSIN"/>
    <property type="match status" value="1"/>
</dbReference>
<name>A0ABM1A3B9_APLCA</name>
<feature type="domain" description="Peptidase M13 N-terminal" evidence="2">
    <location>
        <begin position="75"/>
        <end position="216"/>
    </location>
</feature>
<reference evidence="4" key="1">
    <citation type="submission" date="2025-08" db="UniProtKB">
        <authorList>
            <consortium name="RefSeq"/>
        </authorList>
    </citation>
    <scope>IDENTIFICATION</scope>
</reference>
<dbReference type="Proteomes" id="UP000694888">
    <property type="component" value="Unplaced"/>
</dbReference>
<dbReference type="Pfam" id="PF05649">
    <property type="entry name" value="Peptidase_M13_N"/>
    <property type="match status" value="1"/>
</dbReference>
<sequence>MSGAMKVLLFVLLLALVAVVVLAVIVATNKIRDDDNELMKDSQELPERNNRSCLTPICVSAAARIMNNIDASVHPCDNFYDFACGGWVKKHEFPEDKHSIDVISELENEVDDESSRILGEPPSKEDPKSVRSAKNLFQSCLDMETIGKRGGQPFKNWLVATIGHWPLISSAEIGYSFELTDVLIDAGKKGSFPLVQFFVGVDPRNTGTHVLKVTKSVLLY</sequence>
<evidence type="ECO:0000256" key="1">
    <source>
        <dbReference type="SAM" id="SignalP"/>
    </source>
</evidence>
<evidence type="ECO:0000313" key="4">
    <source>
        <dbReference type="RefSeq" id="XP_012939980.1"/>
    </source>
</evidence>
<accession>A0ABM1A3B9</accession>